<gene>
    <name evidence="2" type="ORF">AD948_06130</name>
</gene>
<dbReference type="Proteomes" id="UP000075360">
    <property type="component" value="Unassembled WGS sequence"/>
</dbReference>
<feature type="compositionally biased region" description="Low complexity" evidence="1">
    <location>
        <begin position="183"/>
        <end position="193"/>
    </location>
</feature>
<dbReference type="RefSeq" id="WP_156478959.1">
    <property type="nucleotide sequence ID" value="NZ_LHZU01000118.1"/>
</dbReference>
<dbReference type="PATRIC" id="fig|446692.4.peg.1515"/>
<sequence>MPVFLSAFARLQSWLSPASDQTLSVKAPARILRGVGPIIEKLITDDKIGESYRCATSHWFRYDVPPLEYYHGSTSTCVISGPLLKHGKAYRPTGAIIQTPGFDVRLPPEDAYDLDQQIQIAIENTIADWVADYHEREPAPEPLHPPGPTVDLDALLDDTASVFHPDSLETRFASPKTRKQRRSTSSSKGGQHV</sequence>
<dbReference type="OrthoDB" id="7447588at2"/>
<organism evidence="2 3">
    <name type="scientific">Acetobacter senegalensis</name>
    <dbReference type="NCBI Taxonomy" id="446692"/>
    <lineage>
        <taxon>Bacteria</taxon>
        <taxon>Pseudomonadati</taxon>
        <taxon>Pseudomonadota</taxon>
        <taxon>Alphaproteobacteria</taxon>
        <taxon>Acetobacterales</taxon>
        <taxon>Acetobacteraceae</taxon>
        <taxon>Acetobacter</taxon>
    </lineage>
</organism>
<feature type="region of interest" description="Disordered" evidence="1">
    <location>
        <begin position="166"/>
        <end position="193"/>
    </location>
</feature>
<protein>
    <submittedName>
        <fullName evidence="2">Uncharacterized protein</fullName>
    </submittedName>
</protein>
<evidence type="ECO:0000256" key="1">
    <source>
        <dbReference type="SAM" id="MobiDB-lite"/>
    </source>
</evidence>
<dbReference type="AlphaFoldDB" id="A0A149U4A2"/>
<name>A0A149U4A2_9PROT</name>
<accession>A0A149U4A2</accession>
<reference evidence="2 3" key="1">
    <citation type="submission" date="2015-06" db="EMBL/GenBank/DDBJ databases">
        <title>Improved classification and identification of acetic acid bacteria using matrix-assisted laser desorption/ionization time-of-flight mass spectrometry; Gluconobacter nephelii and Gluconobacter uchimurae are later heterotypic synonyms of Gluconobacter japonicus and Gluconobacter oxydans, respectively.</title>
        <authorList>
            <person name="Li L."/>
            <person name="Cleenwerck I."/>
            <person name="De Vuyst L."/>
            <person name="Vandamme P."/>
        </authorList>
    </citation>
    <scope>NUCLEOTIDE SEQUENCE [LARGE SCALE GENOMIC DNA]</scope>
    <source>
        <strain evidence="2 3">LMG 23690</strain>
    </source>
</reference>
<evidence type="ECO:0000313" key="3">
    <source>
        <dbReference type="Proteomes" id="UP000075360"/>
    </source>
</evidence>
<dbReference type="EMBL" id="LHZU01000118">
    <property type="protein sequence ID" value="KXV60207.1"/>
    <property type="molecule type" value="Genomic_DNA"/>
</dbReference>
<evidence type="ECO:0000313" key="2">
    <source>
        <dbReference type="EMBL" id="KXV60207.1"/>
    </source>
</evidence>
<comment type="caution">
    <text evidence="2">The sequence shown here is derived from an EMBL/GenBank/DDBJ whole genome shotgun (WGS) entry which is preliminary data.</text>
</comment>
<proteinExistence type="predicted"/>